<protein>
    <recommendedName>
        <fullName evidence="2">PilZ domain-containing protein</fullName>
    </recommendedName>
</protein>
<dbReference type="EMBL" id="LWDD02004341">
    <property type="protein sequence ID" value="KAE8235363.1"/>
    <property type="molecule type" value="Genomic_DNA"/>
</dbReference>
<reference evidence="3" key="2">
    <citation type="journal article" date="2019" name="IMA Fungus">
        <title>Genome sequencing and comparison of five Tilletia species to identify candidate genes for the detection of regulated species infecting wheat.</title>
        <authorList>
            <person name="Nguyen H.D.T."/>
            <person name="Sultana T."/>
            <person name="Kesanakurti P."/>
            <person name="Hambleton S."/>
        </authorList>
    </citation>
    <scope>NUCLEOTIDE SEQUENCE</scope>
    <source>
        <strain evidence="3">DAOMC 238032</strain>
    </source>
</reference>
<reference evidence="3" key="1">
    <citation type="submission" date="2016-04" db="EMBL/GenBank/DDBJ databases">
        <authorList>
            <person name="Nguyen H.D."/>
            <person name="Kesanakurti P."/>
            <person name="Cullis J."/>
            <person name="Levesque C.A."/>
            <person name="Hambleton S."/>
        </authorList>
    </citation>
    <scope>NUCLEOTIDE SEQUENCE</scope>
    <source>
        <strain evidence="3">DAOMC 238032</strain>
    </source>
</reference>
<dbReference type="AlphaFoldDB" id="A0A8T8S940"/>
<evidence type="ECO:0000313" key="3">
    <source>
        <dbReference type="EMBL" id="KAE8235363.1"/>
    </source>
</evidence>
<feature type="domain" description="PilZ" evidence="2">
    <location>
        <begin position="121"/>
        <end position="207"/>
    </location>
</feature>
<sequence>MNDLSDPDDGRPTDAIPDTGVERRSSNRYRAICRIARVTRANDDGLWLVRNISDGGLQLAADVPMSVGEMVEIALSEKVKVNGRIVWARDGRCGVAFEDKMDAAATLKALAAEQQAEGYRALRLPIDAEAILVLRDGSLPIDLVNISQQGAGYVCDTVLKPGSELDLVLPGEEQRCRALVRWSRGKRGGLWFTQPFDRAVLESIVRLSEVDVRKGEIGGADCSASLPSVSTDAGGHTAASARKLH</sequence>
<dbReference type="Proteomes" id="UP000077671">
    <property type="component" value="Unassembled WGS sequence"/>
</dbReference>
<dbReference type="Pfam" id="PF07238">
    <property type="entry name" value="PilZ"/>
    <property type="match status" value="2"/>
</dbReference>
<feature type="domain" description="PilZ" evidence="2">
    <location>
        <begin position="22"/>
        <end position="108"/>
    </location>
</feature>
<evidence type="ECO:0000256" key="1">
    <source>
        <dbReference type="SAM" id="MobiDB-lite"/>
    </source>
</evidence>
<dbReference type="InterPro" id="IPR009875">
    <property type="entry name" value="PilZ_domain"/>
</dbReference>
<dbReference type="Gene3D" id="2.40.10.220">
    <property type="entry name" value="predicted glycosyltransferase like domains"/>
    <property type="match status" value="1"/>
</dbReference>
<feature type="region of interest" description="Disordered" evidence="1">
    <location>
        <begin position="1"/>
        <end position="22"/>
    </location>
</feature>
<dbReference type="SUPFAM" id="SSF141371">
    <property type="entry name" value="PilZ domain-like"/>
    <property type="match status" value="2"/>
</dbReference>
<organism evidence="3 4">
    <name type="scientific">Tilletia caries</name>
    <name type="common">wheat bunt fungus</name>
    <dbReference type="NCBI Taxonomy" id="13290"/>
    <lineage>
        <taxon>Eukaryota</taxon>
        <taxon>Fungi</taxon>
        <taxon>Dikarya</taxon>
        <taxon>Basidiomycota</taxon>
        <taxon>Ustilaginomycotina</taxon>
        <taxon>Exobasidiomycetes</taxon>
        <taxon>Tilletiales</taxon>
        <taxon>Tilletiaceae</taxon>
        <taxon>Tilletia</taxon>
    </lineage>
</organism>
<evidence type="ECO:0000313" key="4">
    <source>
        <dbReference type="Proteomes" id="UP000077671"/>
    </source>
</evidence>
<name>A0A8T8S940_9BASI</name>
<gene>
    <name evidence="3" type="ORF">A4X03_0g9805</name>
</gene>
<proteinExistence type="predicted"/>
<dbReference type="GO" id="GO:0035438">
    <property type="term" value="F:cyclic-di-GMP binding"/>
    <property type="evidence" value="ECO:0007669"/>
    <property type="project" value="InterPro"/>
</dbReference>
<comment type="caution">
    <text evidence="3">The sequence shown here is derived from an EMBL/GenBank/DDBJ whole genome shotgun (WGS) entry which is preliminary data.</text>
</comment>
<accession>A0A8T8S940</accession>
<evidence type="ECO:0000259" key="2">
    <source>
        <dbReference type="Pfam" id="PF07238"/>
    </source>
</evidence>